<feature type="transmembrane region" description="Helical" evidence="5">
    <location>
        <begin position="6"/>
        <end position="26"/>
    </location>
</feature>
<dbReference type="EMBL" id="LSSM01003344">
    <property type="protein sequence ID" value="OMJ18219.1"/>
    <property type="molecule type" value="Genomic_DNA"/>
</dbReference>
<comment type="subcellular location">
    <subcellularLocation>
        <location evidence="1">Membrane</location>
        <topology evidence="1">Multi-pass membrane protein</topology>
    </subcellularLocation>
</comment>
<sequence>MVSLFRIIGGALGIMIFSSIYNNILIKEVSAIIIEYPKYSGLVQGVRDSLQPLASELATDNMIGLVLSAYRKSFKSAFSSLVVSSALAFVVSLGIKHYPLDKSEEKLPK</sequence>
<gene>
    <name evidence="7" type="ORF">AYI69_g5046</name>
    <name evidence="6" type="ORF">AYI69_g7117</name>
</gene>
<keyword evidence="2 5" id="KW-0812">Transmembrane</keyword>
<evidence type="ECO:0000313" key="6">
    <source>
        <dbReference type="EMBL" id="OMJ18219.1"/>
    </source>
</evidence>
<evidence type="ECO:0000313" key="7">
    <source>
        <dbReference type="EMBL" id="OMJ23258.1"/>
    </source>
</evidence>
<keyword evidence="4 5" id="KW-0472">Membrane</keyword>
<evidence type="ECO:0000256" key="1">
    <source>
        <dbReference type="ARBA" id="ARBA00004141"/>
    </source>
</evidence>
<accession>A0A1R1XUK1</accession>
<feature type="transmembrane region" description="Helical" evidence="5">
    <location>
        <begin position="77"/>
        <end position="95"/>
    </location>
</feature>
<evidence type="ECO:0000256" key="2">
    <source>
        <dbReference type="ARBA" id="ARBA00022692"/>
    </source>
</evidence>
<proteinExistence type="predicted"/>
<reference evidence="8" key="1">
    <citation type="submission" date="2017-01" db="EMBL/GenBank/DDBJ databases">
        <authorList>
            <person name="Wang Y."/>
            <person name="White M."/>
            <person name="Kvist S."/>
            <person name="Moncalvo J.-M."/>
        </authorList>
    </citation>
    <scope>NUCLEOTIDE SEQUENCE [LARGE SCALE GENOMIC DNA]</scope>
    <source>
        <strain evidence="8">ID-206-W2</strain>
    </source>
</reference>
<dbReference type="AlphaFoldDB" id="A0A1R1XUK1"/>
<evidence type="ECO:0000313" key="8">
    <source>
        <dbReference type="Proteomes" id="UP000187429"/>
    </source>
</evidence>
<comment type="caution">
    <text evidence="6">The sequence shown here is derived from an EMBL/GenBank/DDBJ whole genome shotgun (WGS) entry which is preliminary data.</text>
</comment>
<protein>
    <submittedName>
        <fullName evidence="6">Uncharacterized protein</fullName>
    </submittedName>
</protein>
<keyword evidence="3 5" id="KW-1133">Transmembrane helix</keyword>
<keyword evidence="8" id="KW-1185">Reference proteome</keyword>
<dbReference type="EMBL" id="LSSM01002065">
    <property type="protein sequence ID" value="OMJ23258.1"/>
    <property type="molecule type" value="Genomic_DNA"/>
</dbReference>
<dbReference type="Proteomes" id="UP000187429">
    <property type="component" value="Unassembled WGS sequence"/>
</dbReference>
<dbReference type="PANTHER" id="PTHR23501">
    <property type="entry name" value="MAJOR FACILITATOR SUPERFAMILY"/>
    <property type="match status" value="1"/>
</dbReference>
<evidence type="ECO:0000256" key="4">
    <source>
        <dbReference type="ARBA" id="ARBA00023136"/>
    </source>
</evidence>
<dbReference type="GO" id="GO:0022857">
    <property type="term" value="F:transmembrane transporter activity"/>
    <property type="evidence" value="ECO:0007669"/>
    <property type="project" value="TreeGrafter"/>
</dbReference>
<reference evidence="6" key="2">
    <citation type="submission" date="2017-01" db="EMBL/GenBank/DDBJ databases">
        <authorList>
            <person name="Mah S.A."/>
            <person name="Swanson W.J."/>
            <person name="Moy G.W."/>
            <person name="Vacquier V.D."/>
        </authorList>
    </citation>
    <scope>NUCLEOTIDE SEQUENCE [LARGE SCALE GENOMIC DNA]</scope>
    <source>
        <strain evidence="6">ID-206-W2</strain>
    </source>
</reference>
<evidence type="ECO:0000256" key="3">
    <source>
        <dbReference type="ARBA" id="ARBA00022989"/>
    </source>
</evidence>
<dbReference type="GO" id="GO:0005886">
    <property type="term" value="C:plasma membrane"/>
    <property type="evidence" value="ECO:0007669"/>
    <property type="project" value="TreeGrafter"/>
</dbReference>
<organism evidence="6 8">
    <name type="scientific">Smittium culicis</name>
    <dbReference type="NCBI Taxonomy" id="133412"/>
    <lineage>
        <taxon>Eukaryota</taxon>
        <taxon>Fungi</taxon>
        <taxon>Fungi incertae sedis</taxon>
        <taxon>Zoopagomycota</taxon>
        <taxon>Kickxellomycotina</taxon>
        <taxon>Harpellomycetes</taxon>
        <taxon>Harpellales</taxon>
        <taxon>Legeriomycetaceae</taxon>
        <taxon>Smittium</taxon>
    </lineage>
</organism>
<name>A0A1R1XUK1_9FUNG</name>
<evidence type="ECO:0000256" key="5">
    <source>
        <dbReference type="SAM" id="Phobius"/>
    </source>
</evidence>